<evidence type="ECO:0000313" key="1">
    <source>
        <dbReference type="EMBL" id="KAG9219417.1"/>
    </source>
</evidence>
<dbReference type="Proteomes" id="UP000824881">
    <property type="component" value="Unassembled WGS sequence"/>
</dbReference>
<keyword evidence="2" id="KW-1185">Reference proteome</keyword>
<name>A0ACB7IMG8_PLECO</name>
<dbReference type="EMBL" id="WQMT02000009">
    <property type="protein sequence ID" value="KAG9219417.1"/>
    <property type="molecule type" value="Genomic_DNA"/>
</dbReference>
<evidence type="ECO:0000313" key="2">
    <source>
        <dbReference type="Proteomes" id="UP000824881"/>
    </source>
</evidence>
<comment type="caution">
    <text evidence="1">The sequence shown here is derived from an EMBL/GenBank/DDBJ whole genome shotgun (WGS) entry which is preliminary data.</text>
</comment>
<gene>
    <name evidence="1" type="ORF">CCMSSC00406_0005311</name>
</gene>
<accession>A0ACB7IMG8</accession>
<reference evidence="1 2" key="1">
    <citation type="journal article" date="2021" name="Appl. Environ. Microbiol.">
        <title>Genetic linkage and physical mapping for an oyster mushroom Pleurotus cornucopiae and QTL analysis for the trait cap color.</title>
        <authorList>
            <person name="Zhang Y."/>
            <person name="Gao W."/>
            <person name="Sonnenberg A."/>
            <person name="Chen Q."/>
            <person name="Zhang J."/>
            <person name="Huang C."/>
        </authorList>
    </citation>
    <scope>NUCLEOTIDE SEQUENCE [LARGE SCALE GENOMIC DNA]</scope>
    <source>
        <strain evidence="1">CCMSSC00406</strain>
    </source>
</reference>
<protein>
    <submittedName>
        <fullName evidence="1">Uncharacterized protein</fullName>
    </submittedName>
</protein>
<sequence length="1153" mass="126630">MSTQIPQAASASPMPEGVTDPNYKPEPGRLGNLTVIQLNTLEKFRTELKNDGIFVEGRMDDAFLLRYLRARKFDLVKAKEMLVNAEKWRKEFGVDDIAENFDFKEGSEDGRPVYVEQLGKLDIKALYAITTPERLLKRLVHEYEKNEHHRFPACTKQIGHPIETSCTILDLKGVGLTSFYQVKDYVMQASSVGQDRYPETMGKFYLINAPWGFATVWSFIKPWLDEVTVAKISILGSGYSSELLKQIPAENLPKEFGGLCTCSGGCSSSDAGPWNPTPVTHFAEPEKLFDSVWPFTIAPIVIALSGIIVHTFLGYCAYRSTSKLYLLIIILVPSLASFAVGLSYGIKTISARILPGSSSSPFHTFRTAYHATEFCTNALVSGVLAYVIFTAPSGFRPLEHVAKRVIHGTIQIGLLSTLFSFLCLVTYAALGSSSTYYAIFLLPLGRIYSNVRVSSFSCNPASLINISLLETLLSREVPVFPDSLPPEALTGDNVQFRLYDYSLTVDAEPGLIWSAPWSLGKALFLLTRYLPFLDGSLSLYRDFGPQTQRCSLHDSIIGWSLILGTAIAELIMVLRVWALWARSRWVGVGLALLSAATIVGAGIAYIKFSQQRTFPAGDTPNQFGCRPLDGSNTERVIFIIVTVFEILMLILTVTRVLLNQTLRASSVIRGVMYYALLAISSTVNAVMISKTQSPIATMLILPQRILHSILSARIILRVRGDALNRKAMQVESMPISDSLFEEMAAQLLEAADLDEITNPINSTSLSSEAYVLALANLPSSYAAAASAPSNRIDIYDKESLQGIQTLAGHEVAVTSLSTVDLFVGSTQPCLISSGKDGLVSIWDQRSGAPSVQMTTYEGGNRPLLCCDVSVDGTLVAAGTDLQGDDAIILYWDVRKPNVPLRKHTYVHSDDITAVHFLKNPYGPVTALPQDLLLSASSDGLISISNAHEDDEDESVLHVGNFGCSVAQAGWIYDPDSPRIWASSDMETFSVWSQELDQLQNLDIRGPSVHTQKRTWVTDYLITSLSNKQPWNDHSNLIVYAGSNEGDIALLSCSDHSDSDAPWTIHRVWTHGHEGIVRSLLYDEENHVLLTGGEDGRLNLWSSPSVAGDSPMNVDESISSTSSARPAMGRSLSRSLKRELEDGDMDIDDEMQVG</sequence>
<proteinExistence type="predicted"/>
<organism evidence="1 2">
    <name type="scientific">Pleurotus cornucopiae</name>
    <name type="common">Cornucopia mushroom</name>
    <dbReference type="NCBI Taxonomy" id="5321"/>
    <lineage>
        <taxon>Eukaryota</taxon>
        <taxon>Fungi</taxon>
        <taxon>Dikarya</taxon>
        <taxon>Basidiomycota</taxon>
        <taxon>Agaricomycotina</taxon>
        <taxon>Agaricomycetes</taxon>
        <taxon>Agaricomycetidae</taxon>
        <taxon>Agaricales</taxon>
        <taxon>Pleurotineae</taxon>
        <taxon>Pleurotaceae</taxon>
        <taxon>Pleurotus</taxon>
    </lineage>
</organism>